<name>A0A2S9V8X5_9ALTE</name>
<comment type="caution">
    <text evidence="1">The sequence shown here is derived from an EMBL/GenBank/DDBJ whole genome shotgun (WGS) entry which is preliminary data.</text>
</comment>
<sequence length="59" mass="6868">MVYVALLYEGVGQRLVRYEASNEADFFAKLDARFGCYVCLWFTEELIENNENLHTQSPC</sequence>
<organism evidence="1 2">
    <name type="scientific">Alteromonas alba</name>
    <dbReference type="NCBI Taxonomy" id="2079529"/>
    <lineage>
        <taxon>Bacteria</taxon>
        <taxon>Pseudomonadati</taxon>
        <taxon>Pseudomonadota</taxon>
        <taxon>Gammaproteobacteria</taxon>
        <taxon>Alteromonadales</taxon>
        <taxon>Alteromonadaceae</taxon>
        <taxon>Alteromonas/Salinimonas group</taxon>
        <taxon>Alteromonas</taxon>
    </lineage>
</organism>
<accession>A0A2S9V8X5</accession>
<proteinExistence type="predicted"/>
<reference evidence="2" key="1">
    <citation type="journal article" date="2020" name="Int. J. Syst. Evol. Microbiol.">
        <title>Alteromonas alba sp. nov., a marine bacterium isolated from the seawater of the West Pacific Ocean.</title>
        <authorList>
            <person name="Sun C."/>
            <person name="Wu Y.-H."/>
            <person name="Xamxidin M."/>
            <person name="Cheng H."/>
            <person name="Xu X.-W."/>
        </authorList>
    </citation>
    <scope>NUCLEOTIDE SEQUENCE [LARGE SCALE GENOMIC DNA]</scope>
    <source>
        <strain evidence="2">190</strain>
    </source>
</reference>
<evidence type="ECO:0000313" key="2">
    <source>
        <dbReference type="Proteomes" id="UP000238949"/>
    </source>
</evidence>
<dbReference type="AlphaFoldDB" id="A0A2S9V8X5"/>
<evidence type="ECO:0000313" key="1">
    <source>
        <dbReference type="EMBL" id="PRO72888.1"/>
    </source>
</evidence>
<dbReference type="EMBL" id="PVNP01000156">
    <property type="protein sequence ID" value="PRO72888.1"/>
    <property type="molecule type" value="Genomic_DNA"/>
</dbReference>
<protein>
    <submittedName>
        <fullName evidence="1">Uncharacterized protein</fullName>
    </submittedName>
</protein>
<dbReference type="RefSeq" id="WP_105935190.1">
    <property type="nucleotide sequence ID" value="NZ_PVNP01000156.1"/>
</dbReference>
<gene>
    <name evidence="1" type="ORF">C6Y40_14365</name>
</gene>
<keyword evidence="2" id="KW-1185">Reference proteome</keyword>
<dbReference type="Proteomes" id="UP000238949">
    <property type="component" value="Unassembled WGS sequence"/>
</dbReference>